<accession>A0A645CLU2</accession>
<name>A0A645CLU2_9ZZZZ</name>
<comment type="caution">
    <text evidence="2">The sequence shown here is derived from an EMBL/GenBank/DDBJ whole genome shotgun (WGS) entry which is preliminary data.</text>
</comment>
<reference evidence="2" key="1">
    <citation type="submission" date="2019-08" db="EMBL/GenBank/DDBJ databases">
        <authorList>
            <person name="Kucharzyk K."/>
            <person name="Murdoch R.W."/>
            <person name="Higgins S."/>
            <person name="Loffler F."/>
        </authorList>
    </citation>
    <scope>NUCLEOTIDE SEQUENCE</scope>
</reference>
<evidence type="ECO:0000259" key="1">
    <source>
        <dbReference type="Pfam" id="PF14134"/>
    </source>
</evidence>
<dbReference type="SUPFAM" id="SSF53448">
    <property type="entry name" value="Nucleotide-diphospho-sugar transferases"/>
    <property type="match status" value="1"/>
</dbReference>
<feature type="domain" description="DUF4301" evidence="1">
    <location>
        <begin position="2"/>
        <end position="199"/>
    </location>
</feature>
<dbReference type="EMBL" id="VSSQ01028337">
    <property type="protein sequence ID" value="MPM78020.1"/>
    <property type="molecule type" value="Genomic_DNA"/>
</dbReference>
<organism evidence="2">
    <name type="scientific">bioreactor metagenome</name>
    <dbReference type="NCBI Taxonomy" id="1076179"/>
    <lineage>
        <taxon>unclassified sequences</taxon>
        <taxon>metagenomes</taxon>
        <taxon>ecological metagenomes</taxon>
    </lineage>
</organism>
<dbReference type="InterPro" id="IPR025393">
    <property type="entry name" value="DUF4301"/>
</dbReference>
<dbReference type="AlphaFoldDB" id="A0A645CLU2"/>
<protein>
    <recommendedName>
        <fullName evidence="1">DUF4301 domain-containing protein</fullName>
    </recommendedName>
</protein>
<dbReference type="Pfam" id="PF14134">
    <property type="entry name" value="DUF4301"/>
    <property type="match status" value="1"/>
</dbReference>
<proteinExistence type="predicted"/>
<evidence type="ECO:0000313" key="2">
    <source>
        <dbReference type="EMBL" id="MPM78020.1"/>
    </source>
</evidence>
<gene>
    <name evidence="2" type="ORF">SDC9_125030</name>
</gene>
<sequence length="199" mass="22419">MIGILLRVRSKVFKYLELLDGEKNEALYPEIIDFLKSTFMINIPQIPNEILKNYLRAKLDRPVRVCGMVVNTGEPGGGPFIVKDADGSTSLQILESAQINLSDELMKSYLKNSTHFNPVDVVCSFTDHHGEKFDLSRFVDPETGFISVKSFEGRSLKAQELPGLWNGAMSQWNTVFVEVPVETFNPVKTISDLLRAEHQ</sequence>
<dbReference type="InterPro" id="IPR029044">
    <property type="entry name" value="Nucleotide-diphossugar_trans"/>
</dbReference>